<keyword evidence="1" id="KW-0732">Signal</keyword>
<dbReference type="Gene3D" id="2.60.120.1440">
    <property type="match status" value="1"/>
</dbReference>
<name>A0A261V160_9BORD</name>
<dbReference type="PANTHER" id="PTHR38731:SF1">
    <property type="entry name" value="FECR PROTEIN DOMAIN-CONTAINING PROTEIN"/>
    <property type="match status" value="1"/>
</dbReference>
<dbReference type="PANTHER" id="PTHR38731">
    <property type="entry name" value="LIPL45-RELATED LIPOPROTEIN-RELATED"/>
    <property type="match status" value="1"/>
</dbReference>
<evidence type="ECO:0000256" key="1">
    <source>
        <dbReference type="SAM" id="SignalP"/>
    </source>
</evidence>
<feature type="domain" description="FecR protein" evidence="3">
    <location>
        <begin position="119"/>
        <end position="220"/>
    </location>
</feature>
<accession>A0A261V160</accession>
<feature type="signal peptide" evidence="1">
    <location>
        <begin position="1"/>
        <end position="23"/>
    </location>
</feature>
<dbReference type="RefSeq" id="WP_094823938.1">
    <property type="nucleotide sequence ID" value="NZ_NEVO01000019.1"/>
</dbReference>
<dbReference type="PIRSF" id="PIRSF029644">
    <property type="entry name" value="UCP029644"/>
    <property type="match status" value="1"/>
</dbReference>
<reference evidence="4 5" key="1">
    <citation type="submission" date="2017-05" db="EMBL/GenBank/DDBJ databases">
        <title>Complete and WGS of Bordetella genogroups.</title>
        <authorList>
            <person name="Spilker T."/>
            <person name="LiPuma J."/>
        </authorList>
    </citation>
    <scope>NUCLEOTIDE SEQUENCE [LARGE SCALE GENOMIC DNA]</scope>
    <source>
        <strain evidence="4 5">AU9919</strain>
    </source>
</reference>
<keyword evidence="5" id="KW-1185">Reference proteome</keyword>
<dbReference type="InterPro" id="IPR018392">
    <property type="entry name" value="LysM"/>
</dbReference>
<evidence type="ECO:0000259" key="2">
    <source>
        <dbReference type="Pfam" id="PF01476"/>
    </source>
</evidence>
<dbReference type="Proteomes" id="UP000216885">
    <property type="component" value="Unassembled WGS sequence"/>
</dbReference>
<dbReference type="EMBL" id="NEVQ01000001">
    <property type="protein sequence ID" value="OZI67547.1"/>
    <property type="molecule type" value="Genomic_DNA"/>
</dbReference>
<dbReference type="InterPro" id="IPR006860">
    <property type="entry name" value="FecR"/>
</dbReference>
<proteinExistence type="predicted"/>
<evidence type="ECO:0000313" key="5">
    <source>
        <dbReference type="Proteomes" id="UP000216885"/>
    </source>
</evidence>
<gene>
    <name evidence="4" type="ORF">CAL20_00415</name>
</gene>
<dbReference type="InterPro" id="IPR016930">
    <property type="entry name" value="UCP029644"/>
</dbReference>
<dbReference type="Pfam" id="PF01476">
    <property type="entry name" value="LysM"/>
    <property type="match status" value="1"/>
</dbReference>
<dbReference type="Gene3D" id="3.10.350.10">
    <property type="entry name" value="LysM domain"/>
    <property type="match status" value="1"/>
</dbReference>
<protein>
    <submittedName>
        <fullName evidence="4">Peptidoglycan-binding protein</fullName>
    </submittedName>
</protein>
<comment type="caution">
    <text evidence="4">The sequence shown here is derived from an EMBL/GenBank/DDBJ whole genome shotgun (WGS) entry which is preliminary data.</text>
</comment>
<sequence>MIWRFIRLLATWSALAVSPLAMAQPAGALGDDFVYRIRSGDTLIDLANLYTRNSANWTILQSHNSVSDPLRLVIGSELRIPFALIPEIPAPTTAMHVSGQAQVDGVPLRAGMSINEGATVTTASDGFVTLQLSDGTKITLPRGSATQLERLRQFEGAALTDSILHVEQGEVDSHVAPSGQGVGRFEIRTPVAVMGVRGTRFRVQTADQGARSEVLEGSVRVKTSSASSQPVALSSGYGAAIGANGALNVQPLLPAPQLGPAQRTGSGLWTAPFSPVPGAVAYLVQVSRDPEGLELTSSERFDSADIRFAARRPGTHYVAVRAIDATGLGGRDAYLAFEGANALMSGSEQPIMLSDGGVVTLTDY</sequence>
<dbReference type="AlphaFoldDB" id="A0A261V160"/>
<evidence type="ECO:0000259" key="3">
    <source>
        <dbReference type="Pfam" id="PF04773"/>
    </source>
</evidence>
<dbReference type="OrthoDB" id="9813091at2"/>
<organism evidence="4 5">
    <name type="scientific">Bordetella genomosp. 4</name>
    <dbReference type="NCBI Taxonomy" id="463044"/>
    <lineage>
        <taxon>Bacteria</taxon>
        <taxon>Pseudomonadati</taxon>
        <taxon>Pseudomonadota</taxon>
        <taxon>Betaproteobacteria</taxon>
        <taxon>Burkholderiales</taxon>
        <taxon>Alcaligenaceae</taxon>
        <taxon>Bordetella</taxon>
    </lineage>
</organism>
<evidence type="ECO:0000313" key="4">
    <source>
        <dbReference type="EMBL" id="OZI67547.1"/>
    </source>
</evidence>
<dbReference type="InterPro" id="IPR036779">
    <property type="entry name" value="LysM_dom_sf"/>
</dbReference>
<dbReference type="Pfam" id="PF04773">
    <property type="entry name" value="FecR"/>
    <property type="match status" value="1"/>
</dbReference>
<feature type="domain" description="LysM" evidence="2">
    <location>
        <begin position="35"/>
        <end position="81"/>
    </location>
</feature>
<feature type="chain" id="PRO_5012153206" evidence="1">
    <location>
        <begin position="24"/>
        <end position="364"/>
    </location>
</feature>